<dbReference type="STRING" id="1122189.SAMN02745165_02063"/>
<evidence type="ECO:0000256" key="1">
    <source>
        <dbReference type="PROSITE-ProRule" id="PRU00339"/>
    </source>
</evidence>
<protein>
    <submittedName>
        <fullName evidence="3">Tetratricopeptide repeat-containing protein</fullName>
    </submittedName>
</protein>
<organism evidence="3 4">
    <name type="scientific">Malonomonas rubra DSM 5091</name>
    <dbReference type="NCBI Taxonomy" id="1122189"/>
    <lineage>
        <taxon>Bacteria</taxon>
        <taxon>Pseudomonadati</taxon>
        <taxon>Thermodesulfobacteriota</taxon>
        <taxon>Desulfuromonadia</taxon>
        <taxon>Desulfuromonadales</taxon>
        <taxon>Geopsychrobacteraceae</taxon>
        <taxon>Malonomonas</taxon>
    </lineage>
</organism>
<keyword evidence="1" id="KW-0802">TPR repeat</keyword>
<dbReference type="Pfam" id="PF13428">
    <property type="entry name" value="TPR_14"/>
    <property type="match status" value="1"/>
</dbReference>
<feature type="transmembrane region" description="Helical" evidence="2">
    <location>
        <begin position="237"/>
        <end position="258"/>
    </location>
</feature>
<keyword evidence="2" id="KW-0472">Membrane</keyword>
<dbReference type="InterPro" id="IPR019734">
    <property type="entry name" value="TPR_rpt"/>
</dbReference>
<feature type="transmembrane region" description="Helical" evidence="2">
    <location>
        <begin position="70"/>
        <end position="89"/>
    </location>
</feature>
<feature type="transmembrane region" description="Helical" evidence="2">
    <location>
        <begin position="192"/>
        <end position="210"/>
    </location>
</feature>
<accession>A0A1M6I8L4</accession>
<dbReference type="PROSITE" id="PS50005">
    <property type="entry name" value="TPR"/>
    <property type="match status" value="1"/>
</dbReference>
<evidence type="ECO:0000313" key="3">
    <source>
        <dbReference type="EMBL" id="SHJ30839.1"/>
    </source>
</evidence>
<dbReference type="Proteomes" id="UP000184171">
    <property type="component" value="Unassembled WGS sequence"/>
</dbReference>
<dbReference type="SUPFAM" id="SSF48452">
    <property type="entry name" value="TPR-like"/>
    <property type="match status" value="1"/>
</dbReference>
<feature type="repeat" description="TPR" evidence="1">
    <location>
        <begin position="384"/>
        <end position="417"/>
    </location>
</feature>
<keyword evidence="2" id="KW-1133">Transmembrane helix</keyword>
<evidence type="ECO:0000313" key="4">
    <source>
        <dbReference type="Proteomes" id="UP000184171"/>
    </source>
</evidence>
<feature type="transmembrane region" description="Helical" evidence="2">
    <location>
        <begin position="168"/>
        <end position="186"/>
    </location>
</feature>
<dbReference type="RefSeq" id="WP_072908552.1">
    <property type="nucleotide sequence ID" value="NZ_FQZT01000006.1"/>
</dbReference>
<dbReference type="InterPro" id="IPR011990">
    <property type="entry name" value="TPR-like_helical_dom_sf"/>
</dbReference>
<gene>
    <name evidence="3" type="ORF">SAMN02745165_02063</name>
</gene>
<dbReference type="SMART" id="SM00028">
    <property type="entry name" value="TPR"/>
    <property type="match status" value="3"/>
</dbReference>
<dbReference type="OrthoDB" id="7067875at2"/>
<feature type="transmembrane region" description="Helical" evidence="2">
    <location>
        <begin position="128"/>
        <end position="147"/>
    </location>
</feature>
<sequence>MPAKQPHIYVTWLLFAIIITGYLLFAVKFPLAYIVATYEDLVGEWTQVFLFASTMLLCTRLACQKIAERWWFALLALACFYVVGEEISWGQRIFDIATPDFFQQHNQQNETNLHNFFTGPIKSTSKMLLEYLLAAGITGYGLLYPLLIKLRKQPALWFNGKGLPFPPLYLWPFFVASAIFELGLIQFNESEIAELLLPLALSLMALNYLLTAREKKPLAELSGWDLQRSRKLGRQTLLLFATVILLACGTTAACYNSPRLGPEISERYLNGMEKFAGRYQRLGNWEIASQLYSRVLQQEPERADILRQLFKVETERGDPAQAKKYLQQAQQVDIEYLARNSLSVAAHLSLADTYDLLEKTEDAEDHRLGSLQIAQLNVKRAPNGTTVYWLAKALEANGQQDEALKAYRRSLELQPGSLRALKAIQRLGTEQKND</sequence>
<name>A0A1M6I8L4_MALRU</name>
<keyword evidence="4" id="KW-1185">Reference proteome</keyword>
<feature type="transmembrane region" description="Helical" evidence="2">
    <location>
        <begin position="45"/>
        <end position="63"/>
    </location>
</feature>
<feature type="transmembrane region" description="Helical" evidence="2">
    <location>
        <begin position="12"/>
        <end position="33"/>
    </location>
</feature>
<dbReference type="AlphaFoldDB" id="A0A1M6I8L4"/>
<dbReference type="EMBL" id="FQZT01000006">
    <property type="protein sequence ID" value="SHJ30839.1"/>
    <property type="molecule type" value="Genomic_DNA"/>
</dbReference>
<keyword evidence="2" id="KW-0812">Transmembrane</keyword>
<evidence type="ECO:0000256" key="2">
    <source>
        <dbReference type="SAM" id="Phobius"/>
    </source>
</evidence>
<dbReference type="Gene3D" id="1.25.40.10">
    <property type="entry name" value="Tetratricopeptide repeat domain"/>
    <property type="match status" value="1"/>
</dbReference>
<reference evidence="3 4" key="1">
    <citation type="submission" date="2016-11" db="EMBL/GenBank/DDBJ databases">
        <authorList>
            <person name="Jaros S."/>
            <person name="Januszkiewicz K."/>
            <person name="Wedrychowicz H."/>
        </authorList>
    </citation>
    <scope>NUCLEOTIDE SEQUENCE [LARGE SCALE GENOMIC DNA]</scope>
    <source>
        <strain evidence="3 4">DSM 5091</strain>
    </source>
</reference>
<proteinExistence type="predicted"/>